<reference evidence="2" key="1">
    <citation type="submission" date="2020-05" db="EMBL/GenBank/DDBJ databases">
        <title>Phylogenomic resolution of chytrid fungi.</title>
        <authorList>
            <person name="Stajich J.E."/>
            <person name="Amses K."/>
            <person name="Simmons R."/>
            <person name="Seto K."/>
            <person name="Myers J."/>
            <person name="Bonds A."/>
            <person name="Quandt C.A."/>
            <person name="Barry K."/>
            <person name="Liu P."/>
            <person name="Grigoriev I."/>
            <person name="Longcore J.E."/>
            <person name="James T.Y."/>
        </authorList>
    </citation>
    <scope>NUCLEOTIDE SEQUENCE</scope>
    <source>
        <strain evidence="2">JEL0379</strain>
    </source>
</reference>
<dbReference type="InterPro" id="IPR002156">
    <property type="entry name" value="RNaseH_domain"/>
</dbReference>
<dbReference type="AlphaFoldDB" id="A0AAD5XMA6"/>
<dbReference type="Pfam" id="PF00075">
    <property type="entry name" value="RNase_H"/>
    <property type="match status" value="1"/>
</dbReference>
<dbReference type="Gene3D" id="3.30.420.10">
    <property type="entry name" value="Ribonuclease H-like superfamily/Ribonuclease H"/>
    <property type="match status" value="1"/>
</dbReference>
<feature type="domain" description="RNase H type-1" evidence="1">
    <location>
        <begin position="106"/>
        <end position="246"/>
    </location>
</feature>
<proteinExistence type="predicted"/>
<dbReference type="Proteomes" id="UP001212152">
    <property type="component" value="Unassembled WGS sequence"/>
</dbReference>
<evidence type="ECO:0000313" key="3">
    <source>
        <dbReference type="Proteomes" id="UP001212152"/>
    </source>
</evidence>
<dbReference type="SUPFAM" id="SSF53098">
    <property type="entry name" value="Ribonuclease H-like"/>
    <property type="match status" value="1"/>
</dbReference>
<name>A0AAD5XMA6_9FUNG</name>
<gene>
    <name evidence="2" type="ORF">HDU87_004733</name>
</gene>
<evidence type="ECO:0000259" key="1">
    <source>
        <dbReference type="Pfam" id="PF00075"/>
    </source>
</evidence>
<dbReference type="GO" id="GO:0003676">
    <property type="term" value="F:nucleic acid binding"/>
    <property type="evidence" value="ECO:0007669"/>
    <property type="project" value="InterPro"/>
</dbReference>
<comment type="caution">
    <text evidence="2">The sequence shown here is derived from an EMBL/GenBank/DDBJ whole genome shotgun (WGS) entry which is preliminary data.</text>
</comment>
<dbReference type="InterPro" id="IPR012337">
    <property type="entry name" value="RNaseH-like_sf"/>
</dbReference>
<keyword evidence="3" id="KW-1185">Reference proteome</keyword>
<dbReference type="GO" id="GO:0004523">
    <property type="term" value="F:RNA-DNA hybrid ribonuclease activity"/>
    <property type="evidence" value="ECO:0007669"/>
    <property type="project" value="InterPro"/>
</dbReference>
<organism evidence="2 3">
    <name type="scientific">Geranomyces variabilis</name>
    <dbReference type="NCBI Taxonomy" id="109894"/>
    <lineage>
        <taxon>Eukaryota</taxon>
        <taxon>Fungi</taxon>
        <taxon>Fungi incertae sedis</taxon>
        <taxon>Chytridiomycota</taxon>
        <taxon>Chytridiomycota incertae sedis</taxon>
        <taxon>Chytridiomycetes</taxon>
        <taxon>Spizellomycetales</taxon>
        <taxon>Powellomycetaceae</taxon>
        <taxon>Geranomyces</taxon>
    </lineage>
</organism>
<evidence type="ECO:0000313" key="2">
    <source>
        <dbReference type="EMBL" id="KAJ3177017.1"/>
    </source>
</evidence>
<accession>A0AAD5XMA6</accession>
<protein>
    <recommendedName>
        <fullName evidence="1">RNase H type-1 domain-containing protein</fullName>
    </recommendedName>
</protein>
<dbReference type="InterPro" id="IPR036397">
    <property type="entry name" value="RNaseH_sf"/>
</dbReference>
<dbReference type="EMBL" id="JADGJQ010000036">
    <property type="protein sequence ID" value="KAJ3177017.1"/>
    <property type="molecule type" value="Genomic_DNA"/>
</dbReference>
<sequence length="293" mass="32839">MTREMQHRPIRTLPGRAGFAALNLLHERPSIHGPVIPPRVEISKETLTRNPDLKAPDLSLFANLGPSKRKLFDQNNKLFELVSTDPFDRYARTFEHGTSSGGAPISVFTDGGYYSRQTYNGLDAHIATIGVYFPNDERMHRAEAVYATCSEEAEMLAVVRALEVIGSGPDTVVHVDCMTVIDNLLDDQATKWTSNIPMPSTPDLQCRPRQLLNRAVLNRLGKTTVCWVRSHDGNVNSGNSNADALCSFTQNRLVHTNVLRGLYLYRDVMARRNDLTGDERVFQFCEAMYKSPD</sequence>